<sequence>MQVIGLLSTEEEARELQLIAKICTLKNRIHYIAQLDKLKKIVKEQQ</sequence>
<dbReference type="EMBL" id="BARW01008535">
    <property type="protein sequence ID" value="GAI85353.1"/>
    <property type="molecule type" value="Genomic_DNA"/>
</dbReference>
<comment type="caution">
    <text evidence="1">The sequence shown here is derived from an EMBL/GenBank/DDBJ whole genome shotgun (WGS) entry which is preliminary data.</text>
</comment>
<proteinExistence type="predicted"/>
<reference evidence="1" key="1">
    <citation type="journal article" date="2014" name="Front. Microbiol.">
        <title>High frequency of phylogenetically diverse reductive dehalogenase-homologous genes in deep subseafloor sedimentary metagenomes.</title>
        <authorList>
            <person name="Kawai M."/>
            <person name="Futagami T."/>
            <person name="Toyoda A."/>
            <person name="Takaki Y."/>
            <person name="Nishi S."/>
            <person name="Hori S."/>
            <person name="Arai W."/>
            <person name="Tsubouchi T."/>
            <person name="Morono Y."/>
            <person name="Uchiyama I."/>
            <person name="Ito T."/>
            <person name="Fujiyama A."/>
            <person name="Inagaki F."/>
            <person name="Takami H."/>
        </authorList>
    </citation>
    <scope>NUCLEOTIDE SEQUENCE</scope>
    <source>
        <strain evidence="1">Expedition CK06-06</strain>
    </source>
</reference>
<dbReference type="AlphaFoldDB" id="X1RXF2"/>
<name>X1RXF2_9ZZZZ</name>
<accession>X1RXF2</accession>
<protein>
    <submittedName>
        <fullName evidence="1">Uncharacterized protein</fullName>
    </submittedName>
</protein>
<gene>
    <name evidence="1" type="ORF">S12H4_17461</name>
</gene>
<organism evidence="1">
    <name type="scientific">marine sediment metagenome</name>
    <dbReference type="NCBI Taxonomy" id="412755"/>
    <lineage>
        <taxon>unclassified sequences</taxon>
        <taxon>metagenomes</taxon>
        <taxon>ecological metagenomes</taxon>
    </lineage>
</organism>
<evidence type="ECO:0000313" key="1">
    <source>
        <dbReference type="EMBL" id="GAI85353.1"/>
    </source>
</evidence>